<evidence type="ECO:0000256" key="1">
    <source>
        <dbReference type="SAM" id="SignalP"/>
    </source>
</evidence>
<feature type="chain" id="PRO_5043419067" evidence="1">
    <location>
        <begin position="20"/>
        <end position="118"/>
    </location>
</feature>
<feature type="signal peptide" evidence="1">
    <location>
        <begin position="1"/>
        <end position="19"/>
    </location>
</feature>
<name>A0AAW2I2L1_9NEOP</name>
<gene>
    <name evidence="2" type="ORF">PYX00_003877</name>
</gene>
<sequence>MNFFAGFVVLVSAVGGAVCAGNVAGTENGLDWLLQLYNPHTLGNFSLHAGNVSSDCVRDMNEFLGKALDEEKLWAAKRDSHLLLQACFYELVNSSVLEFDYEENRMLRLRYKFNIIYI</sequence>
<dbReference type="EMBL" id="JARGDH010000002">
    <property type="protein sequence ID" value="KAL0276271.1"/>
    <property type="molecule type" value="Genomic_DNA"/>
</dbReference>
<reference evidence="2" key="1">
    <citation type="journal article" date="2024" name="Gigascience">
        <title>Chromosome-level genome of the poultry shaft louse Menopon gallinae provides insight into the host-switching and adaptive evolution of parasitic lice.</title>
        <authorList>
            <person name="Xu Y."/>
            <person name="Ma L."/>
            <person name="Liu S."/>
            <person name="Liang Y."/>
            <person name="Liu Q."/>
            <person name="He Z."/>
            <person name="Tian L."/>
            <person name="Duan Y."/>
            <person name="Cai W."/>
            <person name="Li H."/>
            <person name="Song F."/>
        </authorList>
    </citation>
    <scope>NUCLEOTIDE SEQUENCE</scope>
    <source>
        <strain evidence="2">Cailab_2023a</strain>
    </source>
</reference>
<keyword evidence="1" id="KW-0732">Signal</keyword>
<evidence type="ECO:0000313" key="2">
    <source>
        <dbReference type="EMBL" id="KAL0276271.1"/>
    </source>
</evidence>
<organism evidence="2">
    <name type="scientific">Menopon gallinae</name>
    <name type="common">poultry shaft louse</name>
    <dbReference type="NCBI Taxonomy" id="328185"/>
    <lineage>
        <taxon>Eukaryota</taxon>
        <taxon>Metazoa</taxon>
        <taxon>Ecdysozoa</taxon>
        <taxon>Arthropoda</taxon>
        <taxon>Hexapoda</taxon>
        <taxon>Insecta</taxon>
        <taxon>Pterygota</taxon>
        <taxon>Neoptera</taxon>
        <taxon>Paraneoptera</taxon>
        <taxon>Psocodea</taxon>
        <taxon>Troctomorpha</taxon>
        <taxon>Phthiraptera</taxon>
        <taxon>Amblycera</taxon>
        <taxon>Menoponidae</taxon>
        <taxon>Menopon</taxon>
    </lineage>
</organism>
<protein>
    <submittedName>
        <fullName evidence="2">Uncharacterized protein</fullName>
    </submittedName>
</protein>
<comment type="caution">
    <text evidence="2">The sequence shown here is derived from an EMBL/GenBank/DDBJ whole genome shotgun (WGS) entry which is preliminary data.</text>
</comment>
<accession>A0AAW2I2L1</accession>
<proteinExistence type="predicted"/>
<dbReference type="AlphaFoldDB" id="A0AAW2I2L1"/>